<name>D8MKC7_ERWBE</name>
<dbReference type="AlphaFoldDB" id="D8MKC7"/>
<keyword evidence="2 6" id="KW-0378">Hydrolase</keyword>
<dbReference type="InterPro" id="IPR000322">
    <property type="entry name" value="Glyco_hydro_31_TIM"/>
</dbReference>
<sequence length="683" mass="78630">MSELIAEQRRILWHFDRQTLVVEPWGKNSLRVRATCLPPIKDECWALLPDPQETPVSITEGPETLSITHGNLKAVLNIKGQLAFYNQHGELLLEEFWRQRTTVGIGASEKNQDKYISALKLDAREFRPIPGGKYQLTVRFEARPEEKIYGMGQYQQPWLDLKGCTLELAQRNSQASVPFMLSSLGYGLLWNNPAIGEATFAKNGTEWQAKVTEQMDYWITAGETPADIVRQYGAVTGTAPKMPEFATGFWQCKLRYRTQQEVLEVAREYHRRHLPLSVIVIDFFHWPNQGTWCFDPKDWPDPKAMVAELKSLGIETMVSVWPTVDSRTENYKEMKSKGYLVNTDRGVSVNLDFMGNTTFFDATHPEARRFVWEKVKQNYYDLGIKLFWLDEAEPEYRAYDFDNYRYHLGPVLEVGNIYPQKFAAGFYDGLKEQGETDIVNLVRCAWAGSQRYGVLAWSGDIHSSFHSLRNQIAAGLNMGMAGIPWWTTDIGGFQGGNVNDPAFQELLIRWFQWGVFCPVFRLHGYREPQIQPPEAWRDGIAQCNSGSPNEVWSYGEDNYQIMRHWLLVREKLRPYINRMMDVAHEQGDPVMRAMFYAFPEQSESWQVEDQYMFGPDILVAPILHQGQRERRVWLPAGTTWRELNGEQHEGGQWIGVAAPLDAIPVLVRDGSQVQQELGEYVTR</sequence>
<evidence type="ECO:0000256" key="2">
    <source>
        <dbReference type="RuleBase" id="RU361185"/>
    </source>
</evidence>
<evidence type="ECO:0000313" key="6">
    <source>
        <dbReference type="EMBL" id="CAX57583.1"/>
    </source>
</evidence>
<dbReference type="Gene3D" id="2.60.40.1180">
    <property type="entry name" value="Golgi alpha-mannosidase II"/>
    <property type="match status" value="1"/>
</dbReference>
<dbReference type="PANTHER" id="PTHR43863:SF2">
    <property type="entry name" value="MALTASE-GLUCOAMYLASE"/>
    <property type="match status" value="1"/>
</dbReference>
<evidence type="ECO:0000256" key="1">
    <source>
        <dbReference type="ARBA" id="ARBA00007806"/>
    </source>
</evidence>
<dbReference type="InterPro" id="IPR017853">
    <property type="entry name" value="GH"/>
</dbReference>
<dbReference type="GeneID" id="90510017"/>
<dbReference type="eggNOG" id="COG1501">
    <property type="taxonomic scope" value="Bacteria"/>
</dbReference>
<dbReference type="CDD" id="cd14752">
    <property type="entry name" value="GH31_N"/>
    <property type="match status" value="1"/>
</dbReference>
<dbReference type="Pfam" id="PF21365">
    <property type="entry name" value="Glyco_hydro_31_3rd"/>
    <property type="match status" value="1"/>
</dbReference>
<dbReference type="RefSeq" id="WP_013200091.1">
    <property type="nucleotide sequence ID" value="NC_014306.1"/>
</dbReference>
<dbReference type="SUPFAM" id="SSF51011">
    <property type="entry name" value="Glycosyl hydrolase domain"/>
    <property type="match status" value="1"/>
</dbReference>
<feature type="domain" description="Glycoside hydrolase family 31 TIM barrel" evidence="3">
    <location>
        <begin position="240"/>
        <end position="577"/>
    </location>
</feature>
<dbReference type="InterPro" id="IPR025887">
    <property type="entry name" value="Glyco_hydro_31_N_dom"/>
</dbReference>
<dbReference type="EMBL" id="FP236843">
    <property type="protein sequence ID" value="CAX57583.1"/>
    <property type="molecule type" value="Genomic_DNA"/>
</dbReference>
<dbReference type="GO" id="GO:0005975">
    <property type="term" value="P:carbohydrate metabolic process"/>
    <property type="evidence" value="ECO:0007669"/>
    <property type="project" value="InterPro"/>
</dbReference>
<dbReference type="CAZy" id="GH31">
    <property type="family name" value="Glycoside Hydrolase Family 31"/>
</dbReference>
<dbReference type="InterPro" id="IPR011013">
    <property type="entry name" value="Gal_mutarotase_sf_dom"/>
</dbReference>
<dbReference type="GO" id="GO:0004553">
    <property type="term" value="F:hydrolase activity, hydrolyzing O-glycosyl compounds"/>
    <property type="evidence" value="ECO:0007669"/>
    <property type="project" value="InterPro"/>
</dbReference>
<gene>
    <name evidence="6" type="ordered locus">EbC_00520</name>
</gene>
<dbReference type="HOGENOM" id="CLU_000631_7_3_6"/>
<feature type="domain" description="Glycosyl hydrolase family 31 C-terminal" evidence="5">
    <location>
        <begin position="587"/>
        <end position="671"/>
    </location>
</feature>
<dbReference type="Proteomes" id="UP000008793">
    <property type="component" value="Chromosome"/>
</dbReference>
<evidence type="ECO:0000313" key="7">
    <source>
        <dbReference type="Proteomes" id="UP000008793"/>
    </source>
</evidence>
<dbReference type="GO" id="GO:0030246">
    <property type="term" value="F:carbohydrate binding"/>
    <property type="evidence" value="ECO:0007669"/>
    <property type="project" value="InterPro"/>
</dbReference>
<accession>D8MKC7</accession>
<dbReference type="SUPFAM" id="SSF74650">
    <property type="entry name" value="Galactose mutarotase-like"/>
    <property type="match status" value="1"/>
</dbReference>
<dbReference type="Pfam" id="PF13802">
    <property type="entry name" value="Gal_mutarotas_2"/>
    <property type="match status" value="1"/>
</dbReference>
<dbReference type="CDD" id="cd06591">
    <property type="entry name" value="GH31_xylosidase_XylS"/>
    <property type="match status" value="1"/>
</dbReference>
<dbReference type="InterPro" id="IPR048395">
    <property type="entry name" value="Glyco_hydro_31_C"/>
</dbReference>
<evidence type="ECO:0000259" key="4">
    <source>
        <dbReference type="Pfam" id="PF13802"/>
    </source>
</evidence>
<dbReference type="Gene3D" id="2.60.40.1760">
    <property type="entry name" value="glycosyl hydrolase (family 31)"/>
    <property type="match status" value="1"/>
</dbReference>
<protein>
    <submittedName>
        <fullName evidence="6">Glycoside hydrolase, family 31</fullName>
    </submittedName>
</protein>
<dbReference type="InterPro" id="IPR051816">
    <property type="entry name" value="Glycosyl_Hydrolase_31"/>
</dbReference>
<evidence type="ECO:0000259" key="5">
    <source>
        <dbReference type="Pfam" id="PF21365"/>
    </source>
</evidence>
<keyword evidence="7" id="KW-1185">Reference proteome</keyword>
<dbReference type="SUPFAM" id="SSF51445">
    <property type="entry name" value="(Trans)glycosidases"/>
    <property type="match status" value="1"/>
</dbReference>
<dbReference type="InterPro" id="IPR013780">
    <property type="entry name" value="Glyco_hydro_b"/>
</dbReference>
<dbReference type="KEGG" id="ebi:EbC_00520"/>
<organism evidence="7">
    <name type="scientific">Erwinia billingiae (strain Eb661)</name>
    <dbReference type="NCBI Taxonomy" id="634500"/>
    <lineage>
        <taxon>Bacteria</taxon>
        <taxon>Pseudomonadati</taxon>
        <taxon>Pseudomonadota</taxon>
        <taxon>Gammaproteobacteria</taxon>
        <taxon>Enterobacterales</taxon>
        <taxon>Erwiniaceae</taxon>
        <taxon>Erwinia</taxon>
    </lineage>
</organism>
<dbReference type="Pfam" id="PF01055">
    <property type="entry name" value="Glyco_hydro_31_2nd"/>
    <property type="match status" value="1"/>
</dbReference>
<proteinExistence type="inferred from homology"/>
<feature type="domain" description="Glycoside hydrolase family 31 N-terminal" evidence="4">
    <location>
        <begin position="24"/>
        <end position="194"/>
    </location>
</feature>
<dbReference type="STRING" id="634500.EbC_00520"/>
<dbReference type="Gene3D" id="3.20.20.80">
    <property type="entry name" value="Glycosidases"/>
    <property type="match status" value="1"/>
</dbReference>
<dbReference type="PANTHER" id="PTHR43863">
    <property type="entry name" value="HYDROLASE, PUTATIVE (AFU_ORTHOLOGUE AFUA_1G03140)-RELATED"/>
    <property type="match status" value="1"/>
</dbReference>
<reference evidence="6 7" key="1">
    <citation type="journal article" date="2010" name="BMC Genomics">
        <title>Genome comparison of the epiphytic bacteria Erwinia billingiae and E. tasmaniensis with the pear pathogen E. pyrifoliae.</title>
        <authorList>
            <person name="Kube M."/>
            <person name="Migdoll A.M."/>
            <person name="Gehring I."/>
            <person name="Heitmann K."/>
            <person name="Mayer Y."/>
            <person name="Kuhl H."/>
            <person name="Knaust F."/>
            <person name="Geider K."/>
            <person name="Reinhardt R."/>
        </authorList>
    </citation>
    <scope>NUCLEOTIDE SEQUENCE [LARGE SCALE GENOMIC DNA]</scope>
    <source>
        <strain evidence="6 7">Eb661</strain>
    </source>
</reference>
<evidence type="ECO:0000259" key="3">
    <source>
        <dbReference type="Pfam" id="PF01055"/>
    </source>
</evidence>
<comment type="similarity">
    <text evidence="1 2">Belongs to the glycosyl hydrolase 31 family.</text>
</comment>
<keyword evidence="2" id="KW-0326">Glycosidase</keyword>